<evidence type="ECO:0000313" key="2">
    <source>
        <dbReference type="EMBL" id="GMH24746.1"/>
    </source>
</evidence>
<protein>
    <submittedName>
        <fullName evidence="2">Uncharacterized protein</fullName>
    </submittedName>
</protein>
<feature type="region of interest" description="Disordered" evidence="1">
    <location>
        <begin position="1"/>
        <end position="37"/>
    </location>
</feature>
<proteinExistence type="predicted"/>
<name>A0AAD3T8U1_NEPGR</name>
<organism evidence="2 3">
    <name type="scientific">Nepenthes gracilis</name>
    <name type="common">Slender pitcher plant</name>
    <dbReference type="NCBI Taxonomy" id="150966"/>
    <lineage>
        <taxon>Eukaryota</taxon>
        <taxon>Viridiplantae</taxon>
        <taxon>Streptophyta</taxon>
        <taxon>Embryophyta</taxon>
        <taxon>Tracheophyta</taxon>
        <taxon>Spermatophyta</taxon>
        <taxon>Magnoliopsida</taxon>
        <taxon>eudicotyledons</taxon>
        <taxon>Gunneridae</taxon>
        <taxon>Pentapetalae</taxon>
        <taxon>Caryophyllales</taxon>
        <taxon>Nepenthaceae</taxon>
        <taxon>Nepenthes</taxon>
    </lineage>
</organism>
<accession>A0AAD3T8U1</accession>
<gene>
    <name evidence="2" type="ORF">Nepgr_026589</name>
</gene>
<reference evidence="2" key="1">
    <citation type="submission" date="2023-05" db="EMBL/GenBank/DDBJ databases">
        <title>Nepenthes gracilis genome sequencing.</title>
        <authorList>
            <person name="Fukushima K."/>
        </authorList>
    </citation>
    <scope>NUCLEOTIDE SEQUENCE</scope>
    <source>
        <strain evidence="2">SING2019-196</strain>
    </source>
</reference>
<evidence type="ECO:0000256" key="1">
    <source>
        <dbReference type="SAM" id="MobiDB-lite"/>
    </source>
</evidence>
<dbReference type="EMBL" id="BSYO01000028">
    <property type="protein sequence ID" value="GMH24746.1"/>
    <property type="molecule type" value="Genomic_DNA"/>
</dbReference>
<dbReference type="Proteomes" id="UP001279734">
    <property type="component" value="Unassembled WGS sequence"/>
</dbReference>
<sequence length="145" mass="16448">MRKAAGEGPQDKPSNDGKAIGGEASKARRAVSAPPRRAAVSFGCPEKNTFYRGQILRKYESFRRHTFGLSHRLLLKVLDRLGLNKGGAEKRIPHADRERNRKGEGKHALNFQFDVGEILDWSSVNILKYLKKFLKQEMCQKLRSI</sequence>
<comment type="caution">
    <text evidence="2">The sequence shown here is derived from an EMBL/GenBank/DDBJ whole genome shotgun (WGS) entry which is preliminary data.</text>
</comment>
<keyword evidence="3" id="KW-1185">Reference proteome</keyword>
<evidence type="ECO:0000313" key="3">
    <source>
        <dbReference type="Proteomes" id="UP001279734"/>
    </source>
</evidence>
<dbReference type="AlphaFoldDB" id="A0AAD3T8U1"/>